<dbReference type="EMBL" id="LGRX02000264">
    <property type="protein sequence ID" value="KAK3289020.1"/>
    <property type="molecule type" value="Genomic_DNA"/>
</dbReference>
<accession>A0AAE0H3G6</accession>
<evidence type="ECO:0000313" key="1">
    <source>
        <dbReference type="EMBL" id="KAK3289020.1"/>
    </source>
</evidence>
<protein>
    <submittedName>
        <fullName evidence="1">Uncharacterized protein</fullName>
    </submittedName>
</protein>
<reference evidence="1 2" key="1">
    <citation type="journal article" date="2015" name="Genome Biol. Evol.">
        <title>Comparative Genomics of a Bacterivorous Green Alga Reveals Evolutionary Causalities and Consequences of Phago-Mixotrophic Mode of Nutrition.</title>
        <authorList>
            <person name="Burns J.A."/>
            <person name="Paasch A."/>
            <person name="Narechania A."/>
            <person name="Kim E."/>
        </authorList>
    </citation>
    <scope>NUCLEOTIDE SEQUENCE [LARGE SCALE GENOMIC DNA]</scope>
    <source>
        <strain evidence="1 2">PLY_AMNH</strain>
    </source>
</reference>
<dbReference type="Proteomes" id="UP001190700">
    <property type="component" value="Unassembled WGS sequence"/>
</dbReference>
<name>A0AAE0H3G6_9CHLO</name>
<organism evidence="1 2">
    <name type="scientific">Cymbomonas tetramitiformis</name>
    <dbReference type="NCBI Taxonomy" id="36881"/>
    <lineage>
        <taxon>Eukaryota</taxon>
        <taxon>Viridiplantae</taxon>
        <taxon>Chlorophyta</taxon>
        <taxon>Pyramimonadophyceae</taxon>
        <taxon>Pyramimonadales</taxon>
        <taxon>Pyramimonadaceae</taxon>
        <taxon>Cymbomonas</taxon>
    </lineage>
</organism>
<proteinExistence type="predicted"/>
<sequence>MVAPHQLPRLKNRPFSHTIFFHIELLVQTFRLSFVDPLELFIYSLPEHSNELGKEGDDGLQASEEEQIKKGRASSRRVPLRRFKVEFNKFCIQHGMQPSGNIQDKKQILKMAGLSIVKSATAQDSFVCLGWRALSAEALDKLAEEAARTNDCHKDTVTMFLQAQCVFTGLDSDAISVQTRSPKFSQNEVK</sequence>
<dbReference type="AlphaFoldDB" id="A0AAE0H3G6"/>
<keyword evidence="2" id="KW-1185">Reference proteome</keyword>
<comment type="caution">
    <text evidence="1">The sequence shown here is derived from an EMBL/GenBank/DDBJ whole genome shotgun (WGS) entry which is preliminary data.</text>
</comment>
<evidence type="ECO:0000313" key="2">
    <source>
        <dbReference type="Proteomes" id="UP001190700"/>
    </source>
</evidence>
<gene>
    <name evidence="1" type="ORF">CYMTET_3527</name>
</gene>